<keyword evidence="2" id="KW-0732">Signal</keyword>
<name>A0A7J6PHY5_PEROL</name>
<dbReference type="Proteomes" id="UP000541610">
    <property type="component" value="Unassembled WGS sequence"/>
</dbReference>
<dbReference type="OrthoDB" id="10366443at2759"/>
<evidence type="ECO:0000256" key="1">
    <source>
        <dbReference type="SAM" id="MobiDB-lite"/>
    </source>
</evidence>
<feature type="signal peptide" evidence="2">
    <location>
        <begin position="1"/>
        <end position="23"/>
    </location>
</feature>
<dbReference type="EMBL" id="JABANP010000024">
    <property type="protein sequence ID" value="KAF4695100.1"/>
    <property type="molecule type" value="Genomic_DNA"/>
</dbReference>
<feature type="region of interest" description="Disordered" evidence="1">
    <location>
        <begin position="124"/>
        <end position="143"/>
    </location>
</feature>
<gene>
    <name evidence="3" type="ORF">FOZ60_005837</name>
</gene>
<evidence type="ECO:0000313" key="4">
    <source>
        <dbReference type="Proteomes" id="UP000541610"/>
    </source>
</evidence>
<protein>
    <submittedName>
        <fullName evidence="3">Uncharacterized protein</fullName>
    </submittedName>
</protein>
<accession>A0A7J6PHY5</accession>
<evidence type="ECO:0000313" key="3">
    <source>
        <dbReference type="EMBL" id="KAF4695100.1"/>
    </source>
</evidence>
<sequence>MSPRPSPVIIVAVLLTNLPLSLGAAARPQPHDDDFPPLTGSSITRGNEAVYCTFKSGDPKRTGHAYLRVSVGRRGLLETKSVICPATETSMSFESGFSAIACPLCSRSENLLTYMMLRSPNDTRKFQFDTRPPPDTGSDPLKKVGEPAVGLLRGKMTALATTVRKLGLPSFRSVITDELLRDRPDGKKALADLKGVCGTVKWGMIEEFGSFYGACDTYADSAEAAVNTAVSKGWRFHRYGGIRHITRPDPNMKEGGEKESAEK</sequence>
<dbReference type="AlphaFoldDB" id="A0A7J6PHY5"/>
<proteinExistence type="predicted"/>
<evidence type="ECO:0000256" key="2">
    <source>
        <dbReference type="SAM" id="SignalP"/>
    </source>
</evidence>
<comment type="caution">
    <text evidence="3">The sequence shown here is derived from an EMBL/GenBank/DDBJ whole genome shotgun (WGS) entry which is preliminary data.</text>
</comment>
<feature type="chain" id="PRO_5029688835" evidence="2">
    <location>
        <begin position="24"/>
        <end position="263"/>
    </location>
</feature>
<reference evidence="3 4" key="1">
    <citation type="submission" date="2020-04" db="EMBL/GenBank/DDBJ databases">
        <title>Perkinsus olseni comparative genomics.</title>
        <authorList>
            <person name="Bogema D.R."/>
        </authorList>
    </citation>
    <scope>NUCLEOTIDE SEQUENCE [LARGE SCALE GENOMIC DNA]</scope>
    <source>
        <strain evidence="3">00978-12</strain>
    </source>
</reference>
<organism evidence="3 4">
    <name type="scientific">Perkinsus olseni</name>
    <name type="common">Perkinsus atlanticus</name>
    <dbReference type="NCBI Taxonomy" id="32597"/>
    <lineage>
        <taxon>Eukaryota</taxon>
        <taxon>Sar</taxon>
        <taxon>Alveolata</taxon>
        <taxon>Perkinsozoa</taxon>
        <taxon>Perkinsea</taxon>
        <taxon>Perkinsida</taxon>
        <taxon>Perkinsidae</taxon>
        <taxon>Perkinsus</taxon>
    </lineage>
</organism>